<proteinExistence type="predicted"/>
<keyword evidence="3" id="KW-1185">Reference proteome</keyword>
<dbReference type="AlphaFoldDB" id="W9VEN8"/>
<sequence>MASVRAMATFSSALRKGMQQGALARSARSQDADQLARARLHGDAVERPHGAGDADQAGQGVDGQDRGEQRPLIGRQDQDAAREEREDLLRQERTDRESAGADEERLLQSHGDDDAVADRRRAGAAVDLRLSEPARGALVLGDRLALRRILANLVGNAIEYGRTAHLGLDVGDGGVSPWCVIWSRRTMASSPSRTVRAEGLDARSACRCSRRTEDRFGAGHSTSRYSRSIAVSNACVAVTSS</sequence>
<evidence type="ECO:0000313" key="3">
    <source>
        <dbReference type="Proteomes" id="UP000019460"/>
    </source>
</evidence>
<evidence type="ECO:0000256" key="1">
    <source>
        <dbReference type="SAM" id="MobiDB-lite"/>
    </source>
</evidence>
<reference evidence="2 3" key="1">
    <citation type="submission" date="2012-11" db="EMBL/GenBank/DDBJ databases">
        <title>Genome assembly of Thiorhodococcus sp. AK35.</title>
        <authorList>
            <person name="Nupur N."/>
            <person name="Khatri I."/>
            <person name="Subramanian S."/>
            <person name="Pinnaka A."/>
        </authorList>
    </citation>
    <scope>NUCLEOTIDE SEQUENCE [LARGE SCALE GENOMIC DNA]</scope>
    <source>
        <strain evidence="2 3">AK35</strain>
    </source>
</reference>
<protein>
    <submittedName>
        <fullName evidence="2">Uncharacterized protein</fullName>
    </submittedName>
</protein>
<name>W9VEN8_9GAMM</name>
<dbReference type="Gene3D" id="3.30.565.10">
    <property type="entry name" value="Histidine kinase-like ATPase, C-terminal domain"/>
    <property type="match status" value="1"/>
</dbReference>
<dbReference type="eggNOG" id="COG2205">
    <property type="taxonomic scope" value="Bacteria"/>
</dbReference>
<dbReference type="EMBL" id="AONC01000026">
    <property type="protein sequence ID" value="EXJ15446.1"/>
    <property type="molecule type" value="Genomic_DNA"/>
</dbReference>
<dbReference type="SUPFAM" id="SSF55874">
    <property type="entry name" value="ATPase domain of HSP90 chaperone/DNA topoisomerase II/histidine kinase"/>
    <property type="match status" value="1"/>
</dbReference>
<evidence type="ECO:0000313" key="2">
    <source>
        <dbReference type="EMBL" id="EXJ15446.1"/>
    </source>
</evidence>
<comment type="caution">
    <text evidence="2">The sequence shown here is derived from an EMBL/GenBank/DDBJ whole genome shotgun (WGS) entry which is preliminary data.</text>
</comment>
<dbReference type="InterPro" id="IPR036890">
    <property type="entry name" value="HATPase_C_sf"/>
</dbReference>
<dbReference type="STRING" id="1249627.D779_1410"/>
<gene>
    <name evidence="2" type="ORF">D779_1410</name>
</gene>
<accession>W9VEN8</accession>
<organism evidence="2 3">
    <name type="scientific">Imhoffiella purpurea</name>
    <dbReference type="NCBI Taxonomy" id="1249627"/>
    <lineage>
        <taxon>Bacteria</taxon>
        <taxon>Pseudomonadati</taxon>
        <taxon>Pseudomonadota</taxon>
        <taxon>Gammaproteobacteria</taxon>
        <taxon>Chromatiales</taxon>
        <taxon>Chromatiaceae</taxon>
        <taxon>Imhoffiella</taxon>
    </lineage>
</organism>
<dbReference type="Proteomes" id="UP000019460">
    <property type="component" value="Unassembled WGS sequence"/>
</dbReference>
<feature type="compositionally biased region" description="Basic and acidic residues" evidence="1">
    <location>
        <begin position="76"/>
        <end position="115"/>
    </location>
</feature>
<feature type="region of interest" description="Disordered" evidence="1">
    <location>
        <begin position="1"/>
        <end position="115"/>
    </location>
</feature>
<feature type="compositionally biased region" description="Basic and acidic residues" evidence="1">
    <location>
        <begin position="28"/>
        <end position="52"/>
    </location>
</feature>